<dbReference type="RefSeq" id="WP_013633051.1">
    <property type="nucleotide sequence ID" value="NC_015177.1"/>
</dbReference>
<dbReference type="Pfam" id="PF00756">
    <property type="entry name" value="Esterase"/>
    <property type="match status" value="1"/>
</dbReference>
<dbReference type="SUPFAM" id="SSF53474">
    <property type="entry name" value="alpha/beta-Hydrolases"/>
    <property type="match status" value="1"/>
</dbReference>
<feature type="signal peptide" evidence="1">
    <location>
        <begin position="1"/>
        <end position="22"/>
    </location>
</feature>
<organism evidence="2 3">
    <name type="scientific">Pseudopedobacter saltans (strain ATCC 51119 / DSM 12145 / JCM 21818 / CCUG 39354 / LMG 10337 / NBRC 100064 / NCIMB 13643)</name>
    <name type="common">Pedobacter saltans</name>
    <dbReference type="NCBI Taxonomy" id="762903"/>
    <lineage>
        <taxon>Bacteria</taxon>
        <taxon>Pseudomonadati</taxon>
        <taxon>Bacteroidota</taxon>
        <taxon>Sphingobacteriia</taxon>
        <taxon>Sphingobacteriales</taxon>
        <taxon>Sphingobacteriaceae</taxon>
        <taxon>Pseudopedobacter</taxon>
    </lineage>
</organism>
<feature type="chain" id="PRO_5003256044" evidence="1">
    <location>
        <begin position="23"/>
        <end position="271"/>
    </location>
</feature>
<evidence type="ECO:0000313" key="2">
    <source>
        <dbReference type="EMBL" id="ADY52564.1"/>
    </source>
</evidence>
<evidence type="ECO:0000313" key="3">
    <source>
        <dbReference type="Proteomes" id="UP000000310"/>
    </source>
</evidence>
<dbReference type="Proteomes" id="UP000000310">
    <property type="component" value="Chromosome"/>
</dbReference>
<dbReference type="InterPro" id="IPR000801">
    <property type="entry name" value="Esterase-like"/>
</dbReference>
<accession>F0SA06</accession>
<sequence>MKKILLSFILLLAGFAYNNAVAANVDTVETFSQVMNKKIKAVVITPGNYKSQKNFPVIYLLHGHGGNYAGWINSVPALKDLSDQHQLIYVCPDGNVSSWYFDSPLLPEWRYETYVSKELVNWIDSKYKTIKNRNARGITGLSMGGHGALYLAIKHQDIFGVAGSMSGGVDFRPFPKNWKIAEKLGEYETHKKNWDENTVINMVSQIQPGLKLMIDCGFEDFFYPVNEALHAVLLANKISHDYITKPGKHNWDYWKEAIYYQTLFMDRNFIR</sequence>
<gene>
    <name evidence="2" type="ordered locus">Pedsa_2012</name>
</gene>
<dbReference type="STRING" id="762903.Pedsa_2012"/>
<name>F0SA06_PSESL</name>
<keyword evidence="1" id="KW-0732">Signal</keyword>
<dbReference type="EMBL" id="CP002545">
    <property type="protein sequence ID" value="ADY52564.1"/>
    <property type="molecule type" value="Genomic_DNA"/>
</dbReference>
<protein>
    <submittedName>
        <fullName evidence="2">Esterase</fullName>
    </submittedName>
</protein>
<proteinExistence type="predicted"/>
<reference evidence="3" key="2">
    <citation type="submission" date="2011-02" db="EMBL/GenBank/DDBJ databases">
        <title>The complete genome of Pedobacter saltans DSM 12145.</title>
        <authorList>
            <consortium name="US DOE Joint Genome Institute (JGI-PGF)"/>
            <person name="Lucas S."/>
            <person name="Copeland A."/>
            <person name="Lapidus A."/>
            <person name="Bruce D."/>
            <person name="Goodwin L."/>
            <person name="Pitluck S."/>
            <person name="Kyrpides N."/>
            <person name="Mavromatis K."/>
            <person name="Pagani I."/>
            <person name="Ivanova N."/>
            <person name="Ovchinnikova G."/>
            <person name="Lu M."/>
            <person name="Detter J.C."/>
            <person name="Han C."/>
            <person name="Land M."/>
            <person name="Hauser L."/>
            <person name="Markowitz V."/>
            <person name="Cheng J.-F."/>
            <person name="Hugenholtz P."/>
            <person name="Woyke T."/>
            <person name="Wu D."/>
            <person name="Tindall B."/>
            <person name="Pomrenke H.G."/>
            <person name="Brambilla E."/>
            <person name="Klenk H.-P."/>
            <person name="Eisen J.A."/>
        </authorList>
    </citation>
    <scope>NUCLEOTIDE SEQUENCE [LARGE SCALE GENOMIC DNA]</scope>
    <source>
        <strain evidence="3">ATCC 51119 / DSM 12145 / JCM 21818 / LMG 10337 / NBRC 100064 / NCIMB 13643</strain>
    </source>
</reference>
<dbReference type="GO" id="GO:0016747">
    <property type="term" value="F:acyltransferase activity, transferring groups other than amino-acyl groups"/>
    <property type="evidence" value="ECO:0007669"/>
    <property type="project" value="TreeGrafter"/>
</dbReference>
<dbReference type="InterPro" id="IPR050583">
    <property type="entry name" value="Mycobacterial_A85_antigen"/>
</dbReference>
<dbReference type="PANTHER" id="PTHR48098">
    <property type="entry name" value="ENTEROCHELIN ESTERASE-RELATED"/>
    <property type="match status" value="1"/>
</dbReference>
<dbReference type="KEGG" id="psn:Pedsa_2012"/>
<dbReference type="InterPro" id="IPR029058">
    <property type="entry name" value="AB_hydrolase_fold"/>
</dbReference>
<evidence type="ECO:0000256" key="1">
    <source>
        <dbReference type="SAM" id="SignalP"/>
    </source>
</evidence>
<dbReference type="HOGENOM" id="CLU_037618_3_1_10"/>
<dbReference type="eggNOG" id="COG0627">
    <property type="taxonomic scope" value="Bacteria"/>
</dbReference>
<dbReference type="Gene3D" id="3.40.50.1820">
    <property type="entry name" value="alpha/beta hydrolase"/>
    <property type="match status" value="1"/>
</dbReference>
<dbReference type="AlphaFoldDB" id="F0SA06"/>
<keyword evidence="3" id="KW-1185">Reference proteome</keyword>
<dbReference type="PANTHER" id="PTHR48098:SF1">
    <property type="entry name" value="DIACYLGLYCEROL ACYLTRANSFERASE_MYCOLYLTRANSFERASE AG85A"/>
    <property type="match status" value="1"/>
</dbReference>
<reference evidence="2 3" key="1">
    <citation type="journal article" date="2011" name="Stand. Genomic Sci.">
        <title>Complete genome sequence of the gliding, heparinolytic Pedobacter saltans type strain (113).</title>
        <authorList>
            <person name="Liolios K."/>
            <person name="Sikorski J."/>
            <person name="Lu M."/>
            <person name="Nolan M."/>
            <person name="Lapidus A."/>
            <person name="Lucas S."/>
            <person name="Hammon N."/>
            <person name="Deshpande S."/>
            <person name="Cheng J.F."/>
            <person name="Tapia R."/>
            <person name="Han C."/>
            <person name="Goodwin L."/>
            <person name="Pitluck S."/>
            <person name="Huntemann M."/>
            <person name="Ivanova N."/>
            <person name="Pagani I."/>
            <person name="Mavromatis K."/>
            <person name="Ovchinikova G."/>
            <person name="Pati A."/>
            <person name="Chen A."/>
            <person name="Palaniappan K."/>
            <person name="Land M."/>
            <person name="Hauser L."/>
            <person name="Brambilla E.M."/>
            <person name="Kotsyurbenko O."/>
            <person name="Rohde M."/>
            <person name="Tindall B.J."/>
            <person name="Abt B."/>
            <person name="Goker M."/>
            <person name="Detter J.C."/>
            <person name="Woyke T."/>
            <person name="Bristow J."/>
            <person name="Eisen J.A."/>
            <person name="Markowitz V."/>
            <person name="Hugenholtz P."/>
            <person name="Klenk H.P."/>
            <person name="Kyrpides N.C."/>
        </authorList>
    </citation>
    <scope>NUCLEOTIDE SEQUENCE [LARGE SCALE GENOMIC DNA]</scope>
    <source>
        <strain evidence="3">ATCC 51119 / DSM 12145 / JCM 21818 / LMG 10337 / NBRC 100064 / NCIMB 13643</strain>
    </source>
</reference>